<keyword evidence="1" id="KW-0472">Membrane</keyword>
<feature type="signal peptide" evidence="2">
    <location>
        <begin position="1"/>
        <end position="30"/>
    </location>
</feature>
<dbReference type="Proteomes" id="UP001108029">
    <property type="component" value="Unassembled WGS sequence"/>
</dbReference>
<feature type="chain" id="PRO_5040126219" description="MFS transporter" evidence="2">
    <location>
        <begin position="31"/>
        <end position="202"/>
    </location>
</feature>
<proteinExistence type="predicted"/>
<comment type="caution">
    <text evidence="3">The sequence shown here is derived from an EMBL/GenBank/DDBJ whole genome shotgun (WGS) entry which is preliminary data.</text>
</comment>
<evidence type="ECO:0000313" key="3">
    <source>
        <dbReference type="EMBL" id="MCD9872936.1"/>
    </source>
</evidence>
<keyword evidence="4" id="KW-1185">Reference proteome</keyword>
<organism evidence="3 4">
    <name type="scientific">Streptomyces guryensis</name>
    <dbReference type="NCBI Taxonomy" id="2886947"/>
    <lineage>
        <taxon>Bacteria</taxon>
        <taxon>Bacillati</taxon>
        <taxon>Actinomycetota</taxon>
        <taxon>Actinomycetes</taxon>
        <taxon>Kitasatosporales</taxon>
        <taxon>Streptomycetaceae</taxon>
        <taxon>Streptomyces</taxon>
    </lineage>
</organism>
<evidence type="ECO:0000256" key="2">
    <source>
        <dbReference type="SAM" id="SignalP"/>
    </source>
</evidence>
<protein>
    <recommendedName>
        <fullName evidence="5">MFS transporter</fullName>
    </recommendedName>
</protein>
<dbReference type="AlphaFoldDB" id="A0A9Q3Z3M9"/>
<sequence>MRASPAVRVLRAAVFAALCVLLAAGGHALATGTAPPVWVQAVGFVPVFGAGCLLGARERSLAAIGAGTLTAQGGLHLAFDAVRPHAMMLMRGMYGMQDMGGMHMGHSHALTPHATAAHVGAAVVLTWWLRRGEAALWTLLRRTATLVPGLAAWWRVRGGAEILPAAPDTVGLGADGPRPLRRLLLRHAVQRRGPPQGMSYAL</sequence>
<keyword evidence="1" id="KW-1133">Transmembrane helix</keyword>
<dbReference type="EMBL" id="JAJSBI010000002">
    <property type="protein sequence ID" value="MCD9872936.1"/>
    <property type="molecule type" value="Genomic_DNA"/>
</dbReference>
<evidence type="ECO:0000256" key="1">
    <source>
        <dbReference type="SAM" id="Phobius"/>
    </source>
</evidence>
<dbReference type="RefSeq" id="WP_232646896.1">
    <property type="nucleotide sequence ID" value="NZ_JAJSBI010000002.1"/>
</dbReference>
<reference evidence="3" key="1">
    <citation type="submission" date="2021-12" db="EMBL/GenBank/DDBJ databases">
        <authorList>
            <person name="Lee J.-H."/>
            <person name="Kim S.-B."/>
        </authorList>
    </citation>
    <scope>NUCLEOTIDE SEQUENCE</scope>
    <source>
        <strain evidence="3">NR30</strain>
    </source>
</reference>
<evidence type="ECO:0000313" key="4">
    <source>
        <dbReference type="Proteomes" id="UP001108029"/>
    </source>
</evidence>
<accession>A0A9Q3Z3M9</accession>
<name>A0A9Q3Z3M9_9ACTN</name>
<evidence type="ECO:0008006" key="5">
    <source>
        <dbReference type="Google" id="ProtNLM"/>
    </source>
</evidence>
<keyword evidence="2" id="KW-0732">Signal</keyword>
<keyword evidence="1" id="KW-0812">Transmembrane</keyword>
<gene>
    <name evidence="3" type="ORF">LJ657_04495</name>
</gene>
<feature type="transmembrane region" description="Helical" evidence="1">
    <location>
        <begin position="38"/>
        <end position="56"/>
    </location>
</feature>